<dbReference type="PANTHER" id="PTHR31884:SF1">
    <property type="entry name" value="POLYGALACTURONASE"/>
    <property type="match status" value="1"/>
</dbReference>
<accession>A0A0W8CJU4</accession>
<keyword evidence="3 13" id="KW-0732">Signal</keyword>
<dbReference type="NCBIfam" id="TIGR03804">
    <property type="entry name" value="para_beta_helix"/>
    <property type="match status" value="1"/>
</dbReference>
<dbReference type="InterPro" id="IPR022441">
    <property type="entry name" value="Para_beta_helix_rpt-2"/>
</dbReference>
<dbReference type="InterPro" id="IPR011050">
    <property type="entry name" value="Pectin_lyase_fold/virulence"/>
</dbReference>
<keyword evidence="4" id="KW-0677">Repeat</keyword>
<gene>
    <name evidence="14" type="ORF">AM587_10003589</name>
</gene>
<evidence type="ECO:0000256" key="10">
    <source>
        <dbReference type="PROSITE-ProRule" id="PRU10052"/>
    </source>
</evidence>
<keyword evidence="8" id="KW-0961">Cell wall biogenesis/degradation</keyword>
<dbReference type="PROSITE" id="PS00502">
    <property type="entry name" value="POLYGALACTURONASE"/>
    <property type="match status" value="1"/>
</dbReference>
<dbReference type="OrthoDB" id="124141at2759"/>
<reference evidence="14 15" key="1">
    <citation type="submission" date="2015-11" db="EMBL/GenBank/DDBJ databases">
        <title>Genomes and virulence difference between two physiological races of Phytophthora nicotianae.</title>
        <authorList>
            <person name="Liu H."/>
            <person name="Ma X."/>
            <person name="Yu H."/>
            <person name="Fang D."/>
            <person name="Li Y."/>
            <person name="Wang X."/>
            <person name="Wang W."/>
            <person name="Dong Y."/>
            <person name="Xiao B."/>
        </authorList>
    </citation>
    <scope>NUCLEOTIDE SEQUENCE [LARGE SCALE GENOMIC DNA]</scope>
    <source>
        <strain evidence="15">race 0</strain>
    </source>
</reference>
<dbReference type="GO" id="GO:0004650">
    <property type="term" value="F:polygalacturonase activity"/>
    <property type="evidence" value="ECO:0007669"/>
    <property type="project" value="UniProtKB-EC"/>
</dbReference>
<organism evidence="14 15">
    <name type="scientific">Phytophthora nicotianae</name>
    <name type="common">Potato buckeye rot agent</name>
    <name type="synonym">Phytophthora parasitica</name>
    <dbReference type="NCBI Taxonomy" id="4792"/>
    <lineage>
        <taxon>Eukaryota</taxon>
        <taxon>Sar</taxon>
        <taxon>Stramenopiles</taxon>
        <taxon>Oomycota</taxon>
        <taxon>Peronosporomycetes</taxon>
        <taxon>Peronosporales</taxon>
        <taxon>Peronosporaceae</taxon>
        <taxon>Phytophthora</taxon>
    </lineage>
</organism>
<protein>
    <recommendedName>
        <fullName evidence="2">endo-polygalacturonase</fullName>
        <ecNumber evidence="2">3.2.1.15</ecNumber>
    </recommendedName>
</protein>
<evidence type="ECO:0000256" key="12">
    <source>
        <dbReference type="SAM" id="MobiDB-lite"/>
    </source>
</evidence>
<evidence type="ECO:0000256" key="7">
    <source>
        <dbReference type="ARBA" id="ARBA00023295"/>
    </source>
</evidence>
<dbReference type="SUPFAM" id="SSF51126">
    <property type="entry name" value="Pectin lyase-like"/>
    <property type="match status" value="1"/>
</dbReference>
<dbReference type="EC" id="3.2.1.15" evidence="2"/>
<evidence type="ECO:0000256" key="8">
    <source>
        <dbReference type="ARBA" id="ARBA00023316"/>
    </source>
</evidence>
<dbReference type="STRING" id="4790.A0A0W8CJU4"/>
<dbReference type="Proteomes" id="UP000052943">
    <property type="component" value="Unassembled WGS sequence"/>
</dbReference>
<name>A0A0W8CJU4_PHYNI</name>
<dbReference type="SMART" id="SM00710">
    <property type="entry name" value="PbH1"/>
    <property type="match status" value="6"/>
</dbReference>
<feature type="region of interest" description="Disordered" evidence="12">
    <location>
        <begin position="24"/>
        <end position="105"/>
    </location>
</feature>
<feature type="active site" evidence="10">
    <location>
        <position position="301"/>
    </location>
</feature>
<feature type="compositionally biased region" description="Low complexity" evidence="12">
    <location>
        <begin position="39"/>
        <end position="105"/>
    </location>
</feature>
<evidence type="ECO:0000256" key="3">
    <source>
        <dbReference type="ARBA" id="ARBA00022729"/>
    </source>
</evidence>
<dbReference type="InterPro" id="IPR050434">
    <property type="entry name" value="Glycosyl_hydrlase_28"/>
</dbReference>
<evidence type="ECO:0000256" key="11">
    <source>
        <dbReference type="RuleBase" id="RU361169"/>
    </source>
</evidence>
<sequence>MKLLSAAFAAFALLAATTDGSTMLRQEAESKHHKHHQVQNSATSSGSNNQQQQQQQQQQQSTNSGSNNAQQQTQTSTTSSGSSTQQQQQSSYASSAGGAGSPTGTVTASSGCTLTGTYKSGTDISSCAAVIIDSLTVPAGVTLDLTKTKSGATIEFTGTTTFGTKTWEGPLVLLSGSDLTVKGSGTLDGQGAWYWKQGTSISRPVFFRLHAVTGSTLSGFTLKNSPFRTFSILNSEKTTISGLMLDSSAGDGTAKNTDGFDLSRNDGVTITGNKIYNQDDCLAMQSSTNTVFSNNYCSGGHGISIGSLGGDSVTSSDTVSGLTVTGNSIINSVNGIRIKTIIGLKGLVSNVKYTNNKLSNVKNAIVIHSDYSKSKGGYTGSATSEVAIQGVTISGLSGTATNLYDVVANANVVSDWTFSGVTVSASSKGSCSGQPSSITC</sequence>
<feature type="signal peptide" evidence="13">
    <location>
        <begin position="1"/>
        <end position="20"/>
    </location>
</feature>
<dbReference type="GO" id="GO:0005576">
    <property type="term" value="C:extracellular region"/>
    <property type="evidence" value="ECO:0007669"/>
    <property type="project" value="TreeGrafter"/>
</dbReference>
<evidence type="ECO:0000256" key="1">
    <source>
        <dbReference type="ARBA" id="ARBA00008834"/>
    </source>
</evidence>
<dbReference type="FunFam" id="2.160.20.10:FF:000002">
    <property type="entry name" value="Endopolygalacturonase D"/>
    <property type="match status" value="1"/>
</dbReference>
<evidence type="ECO:0000256" key="9">
    <source>
        <dbReference type="ARBA" id="ARBA00034074"/>
    </source>
</evidence>
<evidence type="ECO:0000313" key="15">
    <source>
        <dbReference type="Proteomes" id="UP000052943"/>
    </source>
</evidence>
<dbReference type="AlphaFoldDB" id="A0A0W8CJU4"/>
<keyword evidence="6" id="KW-1015">Disulfide bond</keyword>
<proteinExistence type="inferred from homology"/>
<comment type="caution">
    <text evidence="14">The sequence shown here is derived from an EMBL/GenBank/DDBJ whole genome shotgun (WGS) entry which is preliminary data.</text>
</comment>
<evidence type="ECO:0000256" key="5">
    <source>
        <dbReference type="ARBA" id="ARBA00022801"/>
    </source>
</evidence>
<feature type="chain" id="PRO_5006940617" description="endo-polygalacturonase" evidence="13">
    <location>
        <begin position="21"/>
        <end position="440"/>
    </location>
</feature>
<comment type="similarity">
    <text evidence="1 11">Belongs to the glycosyl hydrolase 28 family.</text>
</comment>
<dbReference type="InterPro" id="IPR012334">
    <property type="entry name" value="Pectin_lyas_fold"/>
</dbReference>
<keyword evidence="5 11" id="KW-0378">Hydrolase</keyword>
<evidence type="ECO:0000256" key="6">
    <source>
        <dbReference type="ARBA" id="ARBA00023157"/>
    </source>
</evidence>
<dbReference type="Gene3D" id="2.160.20.10">
    <property type="entry name" value="Single-stranded right-handed beta-helix, Pectin lyase-like"/>
    <property type="match status" value="1"/>
</dbReference>
<evidence type="ECO:0000256" key="4">
    <source>
        <dbReference type="ARBA" id="ARBA00022737"/>
    </source>
</evidence>
<evidence type="ECO:0000256" key="2">
    <source>
        <dbReference type="ARBA" id="ARBA00012736"/>
    </source>
</evidence>
<dbReference type="GO" id="GO:0071555">
    <property type="term" value="P:cell wall organization"/>
    <property type="evidence" value="ECO:0007669"/>
    <property type="project" value="UniProtKB-KW"/>
</dbReference>
<dbReference type="PANTHER" id="PTHR31884">
    <property type="entry name" value="POLYGALACTURONASE"/>
    <property type="match status" value="1"/>
</dbReference>
<dbReference type="GO" id="GO:0045490">
    <property type="term" value="P:pectin catabolic process"/>
    <property type="evidence" value="ECO:0007669"/>
    <property type="project" value="UniProtKB-ARBA"/>
</dbReference>
<dbReference type="EMBL" id="LNFO01002923">
    <property type="protein sequence ID" value="KUF84330.1"/>
    <property type="molecule type" value="Genomic_DNA"/>
</dbReference>
<evidence type="ECO:0000313" key="14">
    <source>
        <dbReference type="EMBL" id="KUF84330.1"/>
    </source>
</evidence>
<dbReference type="InterPro" id="IPR006626">
    <property type="entry name" value="PbH1"/>
</dbReference>
<keyword evidence="7 11" id="KW-0326">Glycosidase</keyword>
<evidence type="ECO:0000256" key="13">
    <source>
        <dbReference type="SAM" id="SignalP"/>
    </source>
</evidence>
<dbReference type="Pfam" id="PF00295">
    <property type="entry name" value="Glyco_hydro_28"/>
    <property type="match status" value="1"/>
</dbReference>
<comment type="catalytic activity">
    <reaction evidence="9">
        <text>(1,4-alpha-D-galacturonosyl)n+m + H2O = (1,4-alpha-D-galacturonosyl)n + (1,4-alpha-D-galacturonosyl)m.</text>
        <dbReference type="EC" id="3.2.1.15"/>
    </reaction>
</comment>
<dbReference type="InterPro" id="IPR000743">
    <property type="entry name" value="Glyco_hydro_28"/>
</dbReference>